<keyword evidence="4" id="KW-0698">rRNA processing</keyword>
<evidence type="ECO:0000256" key="1">
    <source>
        <dbReference type="ARBA" id="ARBA00000381"/>
    </source>
</evidence>
<evidence type="ECO:0000256" key="7">
    <source>
        <dbReference type="PIRSR" id="PIRSR606225-1"/>
    </source>
</evidence>
<dbReference type="InterPro" id="IPR020103">
    <property type="entry name" value="PsdUridine_synth_cat_dom_sf"/>
</dbReference>
<comment type="similarity">
    <text evidence="3 9">Belongs to the pseudouridine synthase RluA family.</text>
</comment>
<dbReference type="InterPro" id="IPR006145">
    <property type="entry name" value="PsdUridine_synth_RsuA/RluA"/>
</dbReference>
<dbReference type="SUPFAM" id="SSF55120">
    <property type="entry name" value="Pseudouridine synthase"/>
    <property type="match status" value="1"/>
</dbReference>
<dbReference type="Gene3D" id="3.10.290.10">
    <property type="entry name" value="RNA-binding S4 domain"/>
    <property type="match status" value="1"/>
</dbReference>
<comment type="caution">
    <text evidence="11">The sequence shown here is derived from an EMBL/GenBank/DDBJ whole genome shotgun (WGS) entry which is preliminary data.</text>
</comment>
<dbReference type="InterPro" id="IPR006225">
    <property type="entry name" value="PsdUridine_synth_RluC/D"/>
</dbReference>
<dbReference type="EC" id="5.4.99.-" evidence="9"/>
<dbReference type="NCBIfam" id="TIGR00005">
    <property type="entry name" value="rluA_subfam"/>
    <property type="match status" value="1"/>
</dbReference>
<dbReference type="CDD" id="cd00165">
    <property type="entry name" value="S4"/>
    <property type="match status" value="1"/>
</dbReference>
<comment type="catalytic activity">
    <reaction evidence="9">
        <text>a uridine in RNA = a pseudouridine in RNA</text>
        <dbReference type="Rhea" id="RHEA:48348"/>
        <dbReference type="Rhea" id="RHEA-COMP:12068"/>
        <dbReference type="Rhea" id="RHEA-COMP:12069"/>
        <dbReference type="ChEBI" id="CHEBI:65314"/>
        <dbReference type="ChEBI" id="CHEBI:65315"/>
    </reaction>
</comment>
<keyword evidence="6 9" id="KW-0413">Isomerase</keyword>
<evidence type="ECO:0000256" key="9">
    <source>
        <dbReference type="RuleBase" id="RU362028"/>
    </source>
</evidence>
<evidence type="ECO:0000256" key="5">
    <source>
        <dbReference type="ARBA" id="ARBA00022884"/>
    </source>
</evidence>
<dbReference type="InterPro" id="IPR050188">
    <property type="entry name" value="RluA_PseudoU_synthase"/>
</dbReference>
<evidence type="ECO:0000256" key="3">
    <source>
        <dbReference type="ARBA" id="ARBA00010876"/>
    </source>
</evidence>
<dbReference type="PROSITE" id="PS01129">
    <property type="entry name" value="PSI_RLU"/>
    <property type="match status" value="1"/>
</dbReference>
<name>A4BE02_9GAMM</name>
<accession>A4BE02</accession>
<dbReference type="PANTHER" id="PTHR21600:SF92">
    <property type="entry name" value="RIBOSOMAL LARGE SUBUNIT PSEUDOURIDINE SYNTHASE C"/>
    <property type="match status" value="1"/>
</dbReference>
<evidence type="ECO:0000256" key="8">
    <source>
        <dbReference type="PROSITE-ProRule" id="PRU00182"/>
    </source>
</evidence>
<protein>
    <recommendedName>
        <fullName evidence="9">Pseudouridine synthase</fullName>
        <ecNumber evidence="9">5.4.99.-</ecNumber>
    </recommendedName>
</protein>
<dbReference type="PROSITE" id="PS50889">
    <property type="entry name" value="S4"/>
    <property type="match status" value="1"/>
</dbReference>
<comment type="catalytic activity">
    <reaction evidence="1">
        <text>uridine(955/2504/2580) in 23S rRNA = pseudouridine(955/2504/2580) in 23S rRNA</text>
        <dbReference type="Rhea" id="RHEA:42528"/>
        <dbReference type="Rhea" id="RHEA-COMP:10099"/>
        <dbReference type="Rhea" id="RHEA-COMP:10100"/>
        <dbReference type="ChEBI" id="CHEBI:65314"/>
        <dbReference type="ChEBI" id="CHEBI:65315"/>
        <dbReference type="EC" id="5.4.99.24"/>
    </reaction>
</comment>
<feature type="domain" description="RNA-binding S4" evidence="10">
    <location>
        <begin position="16"/>
        <end position="79"/>
    </location>
</feature>
<evidence type="ECO:0000256" key="2">
    <source>
        <dbReference type="ARBA" id="ARBA00002876"/>
    </source>
</evidence>
<dbReference type="HOGENOM" id="CLU_016902_1_1_6"/>
<dbReference type="PANTHER" id="PTHR21600">
    <property type="entry name" value="MITOCHONDRIAL RNA PSEUDOURIDINE SYNTHASE"/>
    <property type="match status" value="1"/>
</dbReference>
<dbReference type="AlphaFoldDB" id="A4BE02"/>
<dbReference type="GO" id="GO:0000455">
    <property type="term" value="P:enzyme-directed rRNA pseudouridine synthesis"/>
    <property type="evidence" value="ECO:0007669"/>
    <property type="project" value="TreeGrafter"/>
</dbReference>
<dbReference type="SMART" id="SM00363">
    <property type="entry name" value="S4"/>
    <property type="match status" value="1"/>
</dbReference>
<evidence type="ECO:0000313" key="11">
    <source>
        <dbReference type="EMBL" id="EAR09761.1"/>
    </source>
</evidence>
<dbReference type="GO" id="GO:0003723">
    <property type="term" value="F:RNA binding"/>
    <property type="evidence" value="ECO:0007669"/>
    <property type="project" value="UniProtKB-KW"/>
</dbReference>
<keyword evidence="12" id="KW-1185">Reference proteome</keyword>
<organism evidence="11 12">
    <name type="scientific">Reinekea blandensis MED297</name>
    <dbReference type="NCBI Taxonomy" id="314283"/>
    <lineage>
        <taxon>Bacteria</taxon>
        <taxon>Pseudomonadati</taxon>
        <taxon>Pseudomonadota</taxon>
        <taxon>Gammaproteobacteria</taxon>
        <taxon>Oceanospirillales</taxon>
        <taxon>Saccharospirillaceae</taxon>
        <taxon>Reinekea</taxon>
    </lineage>
</organism>
<dbReference type="CDD" id="cd02869">
    <property type="entry name" value="PseudoU_synth_RluA_like"/>
    <property type="match status" value="1"/>
</dbReference>
<reference evidence="11 12" key="1">
    <citation type="submission" date="2006-02" db="EMBL/GenBank/DDBJ databases">
        <authorList>
            <person name="Pinhassi J."/>
            <person name="Pedros-Alio C."/>
            <person name="Ferriera S."/>
            <person name="Johnson J."/>
            <person name="Kravitz S."/>
            <person name="Halpern A."/>
            <person name="Remington K."/>
            <person name="Beeson K."/>
            <person name="Tran B."/>
            <person name="Rogers Y.-H."/>
            <person name="Friedman R."/>
            <person name="Venter J.C."/>
        </authorList>
    </citation>
    <scope>NUCLEOTIDE SEQUENCE [LARGE SCALE GENOMIC DNA]</scope>
    <source>
        <strain evidence="11 12">MED297</strain>
    </source>
</reference>
<dbReference type="EMBL" id="AAOE01000008">
    <property type="protein sequence ID" value="EAR09761.1"/>
    <property type="molecule type" value="Genomic_DNA"/>
</dbReference>
<feature type="active site" evidence="7">
    <location>
        <position position="140"/>
    </location>
</feature>
<sequence>MAKVQFIEVSADRAEQRLDNFLRYYLNNVPKSRIYRIIRKGEVRVNKKRAKPDTKLSEGDVVRVPPVTMAEKTIENPQPSAGLRKALDHAIVFEDSALLAVNKPSGLAVHGGSGLKLGLIEALRAQRESEPFLELVHRLDRDTSGVVLVAKKRKSLTLLQDEFRQKTRVRKTYWCLVKGHWPDGCSVVDAPLLRHEESASGERRVSVQANGKPSRTHFRVLKQYQDCAWVEALPITGRTHQIRVHCQYVGCPILGDDKYQDSEAESLASKLGLNRLFLHAAQLTLPHPETREEMTFVADLDERLKALLLRLKS</sequence>
<comment type="function">
    <text evidence="2">Responsible for synthesis of pseudouridine from uracil at positions 955, 2504 and 2580 in 23S ribosomal RNA.</text>
</comment>
<evidence type="ECO:0000256" key="6">
    <source>
        <dbReference type="ARBA" id="ARBA00023235"/>
    </source>
</evidence>
<keyword evidence="5 8" id="KW-0694">RNA-binding</keyword>
<dbReference type="Pfam" id="PF01479">
    <property type="entry name" value="S4"/>
    <property type="match status" value="1"/>
</dbReference>
<evidence type="ECO:0000313" key="12">
    <source>
        <dbReference type="Proteomes" id="UP000005953"/>
    </source>
</evidence>
<dbReference type="InterPro" id="IPR002942">
    <property type="entry name" value="S4_RNA-bd"/>
</dbReference>
<dbReference type="SUPFAM" id="SSF55174">
    <property type="entry name" value="Alpha-L RNA-binding motif"/>
    <property type="match status" value="1"/>
</dbReference>
<dbReference type="STRING" id="314283.MED297_16419"/>
<proteinExistence type="inferred from homology"/>
<dbReference type="Proteomes" id="UP000005953">
    <property type="component" value="Unassembled WGS sequence"/>
</dbReference>
<dbReference type="InterPro" id="IPR036986">
    <property type="entry name" value="S4_RNA-bd_sf"/>
</dbReference>
<dbReference type="GO" id="GO:0160141">
    <property type="term" value="F:23S rRNA pseudouridine(955/2504/2580) synthase activity"/>
    <property type="evidence" value="ECO:0007669"/>
    <property type="project" value="UniProtKB-EC"/>
</dbReference>
<evidence type="ECO:0000259" key="10">
    <source>
        <dbReference type="SMART" id="SM00363"/>
    </source>
</evidence>
<dbReference type="Gene3D" id="3.30.2350.10">
    <property type="entry name" value="Pseudouridine synthase"/>
    <property type="match status" value="1"/>
</dbReference>
<dbReference type="InterPro" id="IPR006224">
    <property type="entry name" value="PsdUridine_synth_RluA-like_CS"/>
</dbReference>
<evidence type="ECO:0000256" key="4">
    <source>
        <dbReference type="ARBA" id="ARBA00022552"/>
    </source>
</evidence>
<dbReference type="Pfam" id="PF00849">
    <property type="entry name" value="PseudoU_synth_2"/>
    <property type="match status" value="1"/>
</dbReference>
<gene>
    <name evidence="11" type="ORF">MED297_16419</name>
</gene>
<dbReference type="NCBIfam" id="NF008249">
    <property type="entry name" value="PRK11025.1"/>
    <property type="match status" value="1"/>
</dbReference>